<comment type="caution">
    <text evidence="1">The sequence shown here is derived from an EMBL/GenBank/DDBJ whole genome shotgun (WGS) entry which is preliminary data.</text>
</comment>
<organism evidence="1 3">
    <name type="scientific">Diversispora epigaea</name>
    <dbReference type="NCBI Taxonomy" id="1348612"/>
    <lineage>
        <taxon>Eukaryota</taxon>
        <taxon>Fungi</taxon>
        <taxon>Fungi incertae sedis</taxon>
        <taxon>Mucoromycota</taxon>
        <taxon>Glomeromycotina</taxon>
        <taxon>Glomeromycetes</taxon>
        <taxon>Diversisporales</taxon>
        <taxon>Diversisporaceae</taxon>
        <taxon>Diversispora</taxon>
    </lineage>
</organism>
<evidence type="ECO:0000313" key="3">
    <source>
        <dbReference type="Proteomes" id="UP000266861"/>
    </source>
</evidence>
<protein>
    <submittedName>
        <fullName evidence="1">Uncharacterized protein</fullName>
    </submittedName>
</protein>
<dbReference type="Proteomes" id="UP000266861">
    <property type="component" value="Unassembled WGS sequence"/>
</dbReference>
<accession>A0A397G0D1</accession>
<dbReference type="EMBL" id="PQFF01000574">
    <property type="protein sequence ID" value="RHZ44427.1"/>
    <property type="molecule type" value="Genomic_DNA"/>
</dbReference>
<evidence type="ECO:0000313" key="1">
    <source>
        <dbReference type="EMBL" id="RHZ43274.1"/>
    </source>
</evidence>
<dbReference type="AlphaFoldDB" id="A0A397G0D1"/>
<reference evidence="1 3" key="1">
    <citation type="submission" date="2018-08" db="EMBL/GenBank/DDBJ databases">
        <title>Genome and evolution of the arbuscular mycorrhizal fungus Diversispora epigaea (formerly Glomus versiforme) and its bacterial endosymbionts.</title>
        <authorList>
            <person name="Sun X."/>
            <person name="Fei Z."/>
            <person name="Harrison M."/>
        </authorList>
    </citation>
    <scope>NUCLEOTIDE SEQUENCE [LARGE SCALE GENOMIC DNA]</scope>
    <source>
        <strain evidence="1 3">IT104</strain>
    </source>
</reference>
<gene>
    <name evidence="2" type="ORF">Glove_726g4</name>
    <name evidence="1" type="ORF">Glove_812864g3</name>
</gene>
<dbReference type="EMBL" id="PQFF01000724">
    <property type="protein sequence ID" value="RHZ43274.1"/>
    <property type="molecule type" value="Genomic_DNA"/>
</dbReference>
<proteinExistence type="predicted"/>
<dbReference type="OrthoDB" id="2382571at2759"/>
<evidence type="ECO:0000313" key="2">
    <source>
        <dbReference type="EMBL" id="RHZ44427.1"/>
    </source>
</evidence>
<name>A0A397G0D1_9GLOM</name>
<keyword evidence="3" id="KW-1185">Reference proteome</keyword>
<sequence length="125" mass="14501">MIHLPGDANSIINGKPILITLKIEDSGVYSVLINIKWICENNHRWEAIPNNIQQGTSLCNVKIDTWCPFCYKYKHEQLCQEIVTKYFDSPSENRRPDFLKTPEHPIGLELDIYYPDYGFSIKVQA</sequence>